<dbReference type="OrthoDB" id="252653at2"/>
<dbReference type="Pfam" id="PF00082">
    <property type="entry name" value="Peptidase_S8"/>
    <property type="match status" value="1"/>
</dbReference>
<feature type="active site" description="Charge relay system" evidence="6">
    <location>
        <position position="168"/>
    </location>
</feature>
<dbReference type="SUPFAM" id="SSF117074">
    <property type="entry name" value="Hypothetical protein PA1324"/>
    <property type="match status" value="1"/>
</dbReference>
<proteinExistence type="inferred from homology"/>
<evidence type="ECO:0000256" key="5">
    <source>
        <dbReference type="ARBA" id="ARBA00022825"/>
    </source>
</evidence>
<evidence type="ECO:0000256" key="6">
    <source>
        <dbReference type="PROSITE-ProRule" id="PRU01240"/>
    </source>
</evidence>
<dbReference type="InterPro" id="IPR015500">
    <property type="entry name" value="Peptidase_S8_subtilisin-rel"/>
</dbReference>
<dbReference type="EMBL" id="CP042425">
    <property type="protein sequence ID" value="QEL17321.1"/>
    <property type="molecule type" value="Genomic_DNA"/>
</dbReference>
<evidence type="ECO:0000259" key="8">
    <source>
        <dbReference type="PROSITE" id="PS51829"/>
    </source>
</evidence>
<comment type="similarity">
    <text evidence="1 6 7">Belongs to the peptidase S8 family.</text>
</comment>
<name>A0A5C1ADE4_9BACT</name>
<accession>A0A5C1ADE4</accession>
<gene>
    <name evidence="9" type="ORF">PX52LOC_04304</name>
</gene>
<reference evidence="10" key="1">
    <citation type="submission" date="2019-08" db="EMBL/GenBank/DDBJ databases">
        <title>Limnoglobus roseus gen. nov., sp. nov., a novel freshwater planctomycete with a giant genome from the family Gemmataceae.</title>
        <authorList>
            <person name="Kulichevskaya I.S."/>
            <person name="Naumoff D.G."/>
            <person name="Miroshnikov K."/>
            <person name="Ivanova A."/>
            <person name="Philippov D.A."/>
            <person name="Hakobyan A."/>
            <person name="Rijpstra I.C."/>
            <person name="Sinninghe Damste J.S."/>
            <person name="Liesack W."/>
            <person name="Dedysh S.N."/>
        </authorList>
    </citation>
    <scope>NUCLEOTIDE SEQUENCE [LARGE SCALE GENOMIC DNA]</scope>
    <source>
        <strain evidence="10">PX52</strain>
    </source>
</reference>
<evidence type="ECO:0000256" key="4">
    <source>
        <dbReference type="ARBA" id="ARBA00022801"/>
    </source>
</evidence>
<keyword evidence="5 6" id="KW-0720">Serine protease</keyword>
<feature type="domain" description="P/Homo B" evidence="8">
    <location>
        <begin position="610"/>
        <end position="763"/>
    </location>
</feature>
<dbReference type="Pfam" id="PF01483">
    <property type="entry name" value="P_proprotein"/>
    <property type="match status" value="1"/>
</dbReference>
<evidence type="ECO:0000313" key="10">
    <source>
        <dbReference type="Proteomes" id="UP000324974"/>
    </source>
</evidence>
<dbReference type="Pfam" id="PF13517">
    <property type="entry name" value="FG-GAP_3"/>
    <property type="match status" value="1"/>
</dbReference>
<feature type="active site" description="Charge relay system" evidence="6">
    <location>
        <position position="386"/>
    </location>
</feature>
<dbReference type="Pfam" id="PF13620">
    <property type="entry name" value="CarboxypepD_reg"/>
    <property type="match status" value="1"/>
</dbReference>
<keyword evidence="10" id="KW-1185">Reference proteome</keyword>
<dbReference type="InterPro" id="IPR022398">
    <property type="entry name" value="Peptidase_S8_His-AS"/>
</dbReference>
<dbReference type="InterPro" id="IPR023827">
    <property type="entry name" value="Peptidase_S8_Asp-AS"/>
</dbReference>
<dbReference type="PROSITE" id="PS51829">
    <property type="entry name" value="P_HOMO_B"/>
    <property type="match status" value="1"/>
</dbReference>
<protein>
    <recommendedName>
        <fullName evidence="8">P/Homo B domain-containing protein</fullName>
    </recommendedName>
</protein>
<evidence type="ECO:0000256" key="2">
    <source>
        <dbReference type="ARBA" id="ARBA00022670"/>
    </source>
</evidence>
<evidence type="ECO:0000256" key="1">
    <source>
        <dbReference type="ARBA" id="ARBA00011073"/>
    </source>
</evidence>
<dbReference type="KEGG" id="lrs:PX52LOC_04304"/>
<dbReference type="GO" id="GO:0006508">
    <property type="term" value="P:proteolysis"/>
    <property type="evidence" value="ECO:0007669"/>
    <property type="project" value="UniProtKB-KW"/>
</dbReference>
<dbReference type="InterPro" id="IPR023828">
    <property type="entry name" value="Peptidase_S8_Ser-AS"/>
</dbReference>
<dbReference type="PROSITE" id="PS00138">
    <property type="entry name" value="SUBTILASE_SER"/>
    <property type="match status" value="1"/>
</dbReference>
<dbReference type="GO" id="GO:0004252">
    <property type="term" value="F:serine-type endopeptidase activity"/>
    <property type="evidence" value="ECO:0007669"/>
    <property type="project" value="UniProtKB-UniRule"/>
</dbReference>
<dbReference type="InterPro" id="IPR036852">
    <property type="entry name" value="Peptidase_S8/S53_dom_sf"/>
</dbReference>
<organism evidence="9 10">
    <name type="scientific">Limnoglobus roseus</name>
    <dbReference type="NCBI Taxonomy" id="2598579"/>
    <lineage>
        <taxon>Bacteria</taxon>
        <taxon>Pseudomonadati</taxon>
        <taxon>Planctomycetota</taxon>
        <taxon>Planctomycetia</taxon>
        <taxon>Gemmatales</taxon>
        <taxon>Gemmataceae</taxon>
        <taxon>Limnoglobus</taxon>
    </lineage>
</organism>
<dbReference type="PANTHER" id="PTHR43399">
    <property type="entry name" value="SUBTILISIN-RELATED"/>
    <property type="match status" value="1"/>
</dbReference>
<dbReference type="RefSeq" id="WP_149111949.1">
    <property type="nucleotide sequence ID" value="NZ_CP042425.1"/>
</dbReference>
<dbReference type="Proteomes" id="UP000324974">
    <property type="component" value="Chromosome"/>
</dbReference>
<dbReference type="Gene3D" id="3.40.50.200">
    <property type="entry name" value="Peptidase S8/S53 domain"/>
    <property type="match status" value="1"/>
</dbReference>
<dbReference type="InterPro" id="IPR002884">
    <property type="entry name" value="P_dom"/>
</dbReference>
<dbReference type="PROSITE" id="PS51892">
    <property type="entry name" value="SUBTILASE"/>
    <property type="match status" value="1"/>
</dbReference>
<dbReference type="InterPro" id="IPR013517">
    <property type="entry name" value="FG-GAP"/>
</dbReference>
<dbReference type="InterPro" id="IPR028994">
    <property type="entry name" value="Integrin_alpha_N"/>
</dbReference>
<dbReference type="PRINTS" id="PR00723">
    <property type="entry name" value="SUBTILISIN"/>
</dbReference>
<dbReference type="InterPro" id="IPR000209">
    <property type="entry name" value="Peptidase_S8/S53_dom"/>
</dbReference>
<dbReference type="SUPFAM" id="SSF69318">
    <property type="entry name" value="Integrin alpha N-terminal domain"/>
    <property type="match status" value="1"/>
</dbReference>
<evidence type="ECO:0000256" key="7">
    <source>
        <dbReference type="RuleBase" id="RU003355"/>
    </source>
</evidence>
<sequence length="1461" mass="150656">MKVLRELRCWLGRPGPARKSTPARLRIESLEDRLTPDANPATNTELLAVTRSNQPLRDLQNVVAAFDLSASIDLSRSTVVLSSGTTSLLEVGLTSIASSTFIQQKLLGTGLYTSVAPNFIYSSSVGDLRERVPNDPLVGQQYYQTIIQAPTAWDTTVGTPGVVVAILDDGVSITHPDLRNNVWTNTAEIPGDGVDNDGNGFTDDVNGWNFVGNNNNVNPTDPIADAHGTEVAGVLAAQIDNAAGIAGVAGGIRFMPLKVVDSGGGTTSLTLARAISYAVQNGAKIINTSINVDPFADDPTYTAAMDLAYDRGLLLVNSAGNTNVSNPPRVRIEDALFVAASDRNDVKTAYSNYGSGIDITAPGGTADDGLLTTIPVSGYAATSGTSMATPLVAGVAALVWSAFPTYTRDQVAAAVLANADSLLAKNPDFEDQLGSGRLNAAKAVSGNKIVTKLGKLTGLPAEGADSPPSITSFNLRLQSPLDPATVNTSNFELRWAGPDNRFGTADDKLLPLEINGGRDYKIGTNDLSFAVNQSLDRGLYRFTAKSGGLRDPFGSPVDGDGNGTAGGNLVRNFGVAYQVSGIIYDDVEEDGEYDPTEPPISSVQVFADVNGNGRLESQTYGQEVGLPIPDAGPSAVATIVVAGQPKVGGGVSVDIELVHPNTADLTIVLVAPDGTRVKLLDHRALGNFASGSTFDLHFEDGTPESVSSSDRVTSYRLAPVEPFTNLFGHVGNGNWQVEVTDAVAGSVGTLTSVMLTFPSEPTAVTDANGFFAFNGLPPGQYPVTVIPPAGYRFAAGSGSPVVIDTTNPNAPPVTVGLVQTAGIVGRVLLDTNKPVGLATVFVDANRDGVLNPGEQSTTTNANGYYTLPGLPAGTYPVTVMVPAGYQIPVGGTARLSVALTPDAPLAVGSNFTLQRNTSPATVTITPVTPAVRNDSIQSIDFTLSEQLSGLSVANLSLTRDGQQLSLDGSTLINVGLRYSLLGLGDLTAAAGTYAFGVAAPAPTGEPARQPAGVSTQWTVDTTAPVFSLDGIYENNGLVGLTVFANKPITGLDVSDFAAFDINGRAINIQTSTLDRAADGLSAVLRFPSDVSKLPYIRVQLKGADSGIQDAAGNLFLGDVGLAFSRPIGQTNDDPPLVHRTVLGADAGGSPTIRVLDTATGVILKTFVAFEPGFTGGVRVATGDVNGDGVEDIIAAAGPGAAPWVRIFDGKTFAVLSEFMAFEDTFTGGLFVSAGDLNGDGIADLVLSPDVGGGPRVRILDGSTLGTLADFFGIADENFRGGARTAIGDLNGDGSRDLIVAAGAGGGPRVAGYDGRSLVGGAPQKLFNDFFAFDPSLRNGVYLSAGLMDADRFADLVIGAGPGGGPRVLILSGQALTTTGNQTAVADFFSGDLDSRAGVRVAVKPSQTLGSTSDLFTADGLGAGSRIRQYAGADVSQGVPPTLSDFGAFDGLSETFSGAYVG</sequence>
<evidence type="ECO:0000256" key="3">
    <source>
        <dbReference type="ARBA" id="ARBA00022729"/>
    </source>
</evidence>
<dbReference type="Gene3D" id="2.130.10.130">
    <property type="entry name" value="Integrin alpha, N-terminal"/>
    <property type="match status" value="1"/>
</dbReference>
<dbReference type="PANTHER" id="PTHR43399:SF4">
    <property type="entry name" value="CELL WALL-ASSOCIATED PROTEASE"/>
    <property type="match status" value="1"/>
</dbReference>
<dbReference type="SUPFAM" id="SSF52743">
    <property type="entry name" value="Subtilisin-like"/>
    <property type="match status" value="1"/>
</dbReference>
<dbReference type="InterPro" id="IPR051048">
    <property type="entry name" value="Peptidase_S8/S53_subtilisin"/>
</dbReference>
<dbReference type="Gene3D" id="2.60.120.260">
    <property type="entry name" value="Galactose-binding domain-like"/>
    <property type="match status" value="1"/>
</dbReference>
<keyword evidence="3" id="KW-0732">Signal</keyword>
<keyword evidence="2 6" id="KW-0645">Protease</keyword>
<dbReference type="SUPFAM" id="SSF49478">
    <property type="entry name" value="Cna protein B-type domain"/>
    <property type="match status" value="1"/>
</dbReference>
<dbReference type="PROSITE" id="PS00137">
    <property type="entry name" value="SUBTILASE_HIS"/>
    <property type="match status" value="1"/>
</dbReference>
<dbReference type="PROSITE" id="PS00136">
    <property type="entry name" value="SUBTILASE_ASP"/>
    <property type="match status" value="1"/>
</dbReference>
<dbReference type="SUPFAM" id="SSF49785">
    <property type="entry name" value="Galactose-binding domain-like"/>
    <property type="match status" value="1"/>
</dbReference>
<dbReference type="Gene3D" id="2.60.40.1120">
    <property type="entry name" value="Carboxypeptidase-like, regulatory domain"/>
    <property type="match status" value="1"/>
</dbReference>
<evidence type="ECO:0000313" key="9">
    <source>
        <dbReference type="EMBL" id="QEL17321.1"/>
    </source>
</evidence>
<dbReference type="InterPro" id="IPR008979">
    <property type="entry name" value="Galactose-bd-like_sf"/>
</dbReference>
<feature type="active site" description="Charge relay system" evidence="6">
    <location>
        <position position="227"/>
    </location>
</feature>
<keyword evidence="4 6" id="KW-0378">Hydrolase</keyword>